<dbReference type="HAMAP" id="MF_00323">
    <property type="entry name" value="Ferrochelatase"/>
    <property type="match status" value="1"/>
</dbReference>
<dbReference type="Gene3D" id="3.40.50.1400">
    <property type="match status" value="2"/>
</dbReference>
<dbReference type="NCBIfam" id="TIGR00109">
    <property type="entry name" value="hemH"/>
    <property type="match status" value="1"/>
</dbReference>
<evidence type="ECO:0000313" key="8">
    <source>
        <dbReference type="Proteomes" id="UP000324585"/>
    </source>
</evidence>
<dbReference type="OrthoDB" id="1323at2759"/>
<accession>A0A5J4YVQ5</accession>
<evidence type="ECO:0000256" key="3">
    <source>
        <dbReference type="ARBA" id="ARBA00023133"/>
    </source>
</evidence>
<evidence type="ECO:0000256" key="4">
    <source>
        <dbReference type="ARBA" id="ARBA00023239"/>
    </source>
</evidence>
<evidence type="ECO:0000256" key="2">
    <source>
        <dbReference type="ARBA" id="ARBA00023004"/>
    </source>
</evidence>
<dbReference type="InterPro" id="IPR033644">
    <property type="entry name" value="Ferrochelatase_C"/>
</dbReference>
<comment type="pathway">
    <text evidence="1">Porphyrin-containing compound metabolism; protoheme biosynthesis.</text>
</comment>
<dbReference type="GO" id="GO:0006783">
    <property type="term" value="P:heme biosynthetic process"/>
    <property type="evidence" value="ECO:0007669"/>
    <property type="project" value="UniProtKB-KW"/>
</dbReference>
<keyword evidence="2" id="KW-0408">Iron</keyword>
<dbReference type="SUPFAM" id="SSF53800">
    <property type="entry name" value="Chelatase"/>
    <property type="match status" value="1"/>
</dbReference>
<dbReference type="PANTHER" id="PTHR11108:SF1">
    <property type="entry name" value="FERROCHELATASE, MITOCHONDRIAL"/>
    <property type="match status" value="1"/>
</dbReference>
<evidence type="ECO:0000256" key="5">
    <source>
        <dbReference type="ARBA" id="ARBA00023244"/>
    </source>
</evidence>
<dbReference type="Pfam" id="PF00762">
    <property type="entry name" value="Ferrochelatase"/>
    <property type="match status" value="1"/>
</dbReference>
<dbReference type="InterPro" id="IPR001015">
    <property type="entry name" value="Ferrochelatase"/>
</dbReference>
<evidence type="ECO:0000256" key="1">
    <source>
        <dbReference type="ARBA" id="ARBA00004744"/>
    </source>
</evidence>
<keyword evidence="3" id="KW-0350">Heme biosynthesis</keyword>
<protein>
    <submittedName>
        <fullName evidence="7">Ferrochelatase</fullName>
    </submittedName>
</protein>
<dbReference type="UniPathway" id="UPA00252"/>
<reference evidence="8" key="1">
    <citation type="journal article" date="2019" name="Nat. Commun.">
        <title>Expansion of phycobilisome linker gene families in mesophilic red algae.</title>
        <authorList>
            <person name="Lee J."/>
            <person name="Kim D."/>
            <person name="Bhattacharya D."/>
            <person name="Yoon H.S."/>
        </authorList>
    </citation>
    <scope>NUCLEOTIDE SEQUENCE [LARGE SCALE GENOMIC DNA]</scope>
    <source>
        <strain evidence="8">CCMP 1328</strain>
    </source>
</reference>
<dbReference type="Proteomes" id="UP000324585">
    <property type="component" value="Unassembled WGS sequence"/>
</dbReference>
<keyword evidence="4" id="KW-0456">Lyase</keyword>
<dbReference type="AlphaFoldDB" id="A0A5J4YVQ5"/>
<dbReference type="OMA" id="RFLSGYC"/>
<gene>
    <name evidence="7" type="ORF">FVE85_1736</name>
</gene>
<keyword evidence="8" id="KW-1185">Reference proteome</keyword>
<comment type="similarity">
    <text evidence="6">Belongs to the ferrochelatase family.</text>
</comment>
<dbReference type="GO" id="GO:0004325">
    <property type="term" value="F:ferrochelatase activity"/>
    <property type="evidence" value="ECO:0007669"/>
    <property type="project" value="InterPro"/>
</dbReference>
<comment type="caution">
    <text evidence="7">The sequence shown here is derived from an EMBL/GenBank/DDBJ whole genome shotgun (WGS) entry which is preliminary data.</text>
</comment>
<evidence type="ECO:0000313" key="7">
    <source>
        <dbReference type="EMBL" id="KAA8495581.1"/>
    </source>
</evidence>
<keyword evidence="5" id="KW-0627">Porphyrin biosynthesis</keyword>
<dbReference type="InterPro" id="IPR033659">
    <property type="entry name" value="Ferrochelatase_N"/>
</dbReference>
<organism evidence="7 8">
    <name type="scientific">Porphyridium purpureum</name>
    <name type="common">Red alga</name>
    <name type="synonym">Porphyridium cruentum</name>
    <dbReference type="NCBI Taxonomy" id="35688"/>
    <lineage>
        <taxon>Eukaryota</taxon>
        <taxon>Rhodophyta</taxon>
        <taxon>Bangiophyceae</taxon>
        <taxon>Porphyridiales</taxon>
        <taxon>Porphyridiaceae</taxon>
        <taxon>Porphyridium</taxon>
    </lineage>
</organism>
<dbReference type="EMBL" id="VRMN01000003">
    <property type="protein sequence ID" value="KAA8495581.1"/>
    <property type="molecule type" value="Genomic_DNA"/>
</dbReference>
<dbReference type="CDD" id="cd03411">
    <property type="entry name" value="Ferrochelatase_N"/>
    <property type="match status" value="1"/>
</dbReference>
<dbReference type="PANTHER" id="PTHR11108">
    <property type="entry name" value="FERROCHELATASE"/>
    <property type="match status" value="1"/>
</dbReference>
<sequence>MAFGVSADVSAARALRQPRAARVCRAPRRRHARPSAPAGCAMVSEVQRAPEVVSASNAAELAAETHPPFRARVGIVLMNIGTPASTSVSDVREYLRQFLGDPRVVDINPVLKYFLLNFVVLPFRPRKSAEAYASIWDPERGSPLLFHSEDLAEKLRNHLGEKYSIMLGMQFGEPSVYTALKTFRQTGVDRIVVVPMFPQYASSTTGSAVEIVYREAAKLYSTPYLHVCPAFFDHPRYISSYASIIGRVIGPRAANVDHLLMSFHGVPGSHCTGTDETGAYCQKVPNCCAQLVQANRNCYRAQCFASARRIAAALDLPAEKYSVAFQSRLDAAGPKWIEPYTDMRIKQLAKDGVKKLAVVVPSFTADCLETLEEIGEEGKEFFLENGGEEYTLIPCLNSDDEWAEALIEIVKDSCPLDTWDL</sequence>
<name>A0A5J4YVQ5_PORPP</name>
<proteinExistence type="inferred from homology"/>
<evidence type="ECO:0000256" key="6">
    <source>
        <dbReference type="RuleBase" id="RU004185"/>
    </source>
</evidence>
<dbReference type="CDD" id="cd00419">
    <property type="entry name" value="Ferrochelatase_C"/>
    <property type="match status" value="1"/>
</dbReference>